<evidence type="ECO:0000313" key="5">
    <source>
        <dbReference type="EMBL" id="KZS91982.1"/>
    </source>
</evidence>
<dbReference type="EMBL" id="KV419412">
    <property type="protein sequence ID" value="KZS91982.1"/>
    <property type="molecule type" value="Genomic_DNA"/>
</dbReference>
<dbReference type="InterPro" id="IPR027417">
    <property type="entry name" value="P-loop_NTPase"/>
</dbReference>
<dbReference type="OrthoDB" id="8830751at2759"/>
<proteinExistence type="inferred from homology"/>
<evidence type="ECO:0000256" key="2">
    <source>
        <dbReference type="ARBA" id="ARBA00022481"/>
    </source>
</evidence>
<dbReference type="Pfam" id="PF00071">
    <property type="entry name" value="Ras"/>
    <property type="match status" value="1"/>
</dbReference>
<dbReference type="FunFam" id="3.40.50.300:FF:001179">
    <property type="entry name" value="Rho family GTPase"/>
    <property type="match status" value="1"/>
</dbReference>
<dbReference type="PROSITE" id="PS51420">
    <property type="entry name" value="RHO"/>
    <property type="match status" value="1"/>
</dbReference>
<dbReference type="PROSITE" id="PS51421">
    <property type="entry name" value="RAS"/>
    <property type="match status" value="1"/>
</dbReference>
<keyword evidence="5" id="KW-0131">Cell cycle</keyword>
<dbReference type="NCBIfam" id="TIGR00231">
    <property type="entry name" value="small_GTP"/>
    <property type="match status" value="1"/>
</dbReference>
<dbReference type="InterPro" id="IPR003578">
    <property type="entry name" value="Small_GTPase_Rho"/>
</dbReference>
<evidence type="ECO:0000256" key="1">
    <source>
        <dbReference type="ARBA" id="ARBA00010142"/>
    </source>
</evidence>
<evidence type="ECO:0000256" key="3">
    <source>
        <dbReference type="ARBA" id="ARBA00022741"/>
    </source>
</evidence>
<evidence type="ECO:0000256" key="4">
    <source>
        <dbReference type="ARBA" id="ARBA00023134"/>
    </source>
</evidence>
<gene>
    <name evidence="5" type="ORF">SISNIDRAFT_442869</name>
</gene>
<dbReference type="InterPro" id="IPR001806">
    <property type="entry name" value="Small_GTPase"/>
</dbReference>
<dbReference type="SMART" id="SM00175">
    <property type="entry name" value="RAB"/>
    <property type="match status" value="1"/>
</dbReference>
<keyword evidence="2" id="KW-0488">Methylation</keyword>
<dbReference type="AlphaFoldDB" id="A0A164T166"/>
<dbReference type="PANTHER" id="PTHR24072">
    <property type="entry name" value="RHO FAMILY GTPASE"/>
    <property type="match status" value="1"/>
</dbReference>
<keyword evidence="6" id="KW-1185">Reference proteome</keyword>
<protein>
    <submittedName>
        <fullName evidence="5">Cell division control protein 42</fullName>
    </submittedName>
</protein>
<dbReference type="GO" id="GO:0051301">
    <property type="term" value="P:cell division"/>
    <property type="evidence" value="ECO:0007669"/>
    <property type="project" value="UniProtKB-KW"/>
</dbReference>
<dbReference type="SMART" id="SM00173">
    <property type="entry name" value="RAS"/>
    <property type="match status" value="1"/>
</dbReference>
<organism evidence="5 6">
    <name type="scientific">Sistotremastrum niveocremeum HHB9708</name>
    <dbReference type="NCBI Taxonomy" id="1314777"/>
    <lineage>
        <taxon>Eukaryota</taxon>
        <taxon>Fungi</taxon>
        <taxon>Dikarya</taxon>
        <taxon>Basidiomycota</taxon>
        <taxon>Agaricomycotina</taxon>
        <taxon>Agaricomycetes</taxon>
        <taxon>Sistotremastrales</taxon>
        <taxon>Sistotremastraceae</taxon>
        <taxon>Sertulicium</taxon>
        <taxon>Sertulicium niveocremeum</taxon>
    </lineage>
</organism>
<dbReference type="GO" id="GO:0007264">
    <property type="term" value="P:small GTPase-mediated signal transduction"/>
    <property type="evidence" value="ECO:0007669"/>
    <property type="project" value="InterPro"/>
</dbReference>
<dbReference type="Proteomes" id="UP000076722">
    <property type="component" value="Unassembled WGS sequence"/>
</dbReference>
<keyword evidence="3" id="KW-0547">Nucleotide-binding</keyword>
<accession>A0A164T166</accession>
<dbReference type="Gene3D" id="3.40.50.300">
    <property type="entry name" value="P-loop containing nucleotide triphosphate hydrolases"/>
    <property type="match status" value="1"/>
</dbReference>
<dbReference type="PROSITE" id="PS51419">
    <property type="entry name" value="RAB"/>
    <property type="match status" value="1"/>
</dbReference>
<sequence length="184" mass="20631">MKCVVVGDRDVGKKCLMVTYVRKRFPVEYIPSDWTGTSVTVMIGEEPYTLNLSTTAGQEDYDQLRPLSYPQTDVVLICFCVTSRASFENVKKTWVPEIRHHCPGTPYLIVGTQIDQRSDSKVLADLDKRKERPILPEDGERLANEVGAVKYVEASALTQMGVENIFHEAIIAALTPPKKRCVVV</sequence>
<dbReference type="SUPFAM" id="SSF52540">
    <property type="entry name" value="P-loop containing nucleoside triphosphate hydrolases"/>
    <property type="match status" value="1"/>
</dbReference>
<keyword evidence="4" id="KW-0342">GTP-binding</keyword>
<dbReference type="InterPro" id="IPR005225">
    <property type="entry name" value="Small_GTP-bd"/>
</dbReference>
<evidence type="ECO:0000313" key="6">
    <source>
        <dbReference type="Proteomes" id="UP000076722"/>
    </source>
</evidence>
<dbReference type="GO" id="GO:0005525">
    <property type="term" value="F:GTP binding"/>
    <property type="evidence" value="ECO:0007669"/>
    <property type="project" value="UniProtKB-KW"/>
</dbReference>
<comment type="similarity">
    <text evidence="1">Belongs to the small GTPase superfamily. Rho family.</text>
</comment>
<reference evidence="5 6" key="1">
    <citation type="journal article" date="2016" name="Mol. Biol. Evol.">
        <title>Comparative Genomics of Early-Diverging Mushroom-Forming Fungi Provides Insights into the Origins of Lignocellulose Decay Capabilities.</title>
        <authorList>
            <person name="Nagy L.G."/>
            <person name="Riley R."/>
            <person name="Tritt A."/>
            <person name="Adam C."/>
            <person name="Daum C."/>
            <person name="Floudas D."/>
            <person name="Sun H."/>
            <person name="Yadav J.S."/>
            <person name="Pangilinan J."/>
            <person name="Larsson K.H."/>
            <person name="Matsuura K."/>
            <person name="Barry K."/>
            <person name="Labutti K."/>
            <person name="Kuo R."/>
            <person name="Ohm R.A."/>
            <person name="Bhattacharya S.S."/>
            <person name="Shirouzu T."/>
            <person name="Yoshinaga Y."/>
            <person name="Martin F.M."/>
            <person name="Grigoriev I.V."/>
            <person name="Hibbett D.S."/>
        </authorList>
    </citation>
    <scope>NUCLEOTIDE SEQUENCE [LARGE SCALE GENOMIC DNA]</scope>
    <source>
        <strain evidence="5 6">HHB9708</strain>
    </source>
</reference>
<dbReference type="PRINTS" id="PR00449">
    <property type="entry name" value="RASTRNSFRMNG"/>
</dbReference>
<dbReference type="GO" id="GO:0003924">
    <property type="term" value="F:GTPase activity"/>
    <property type="evidence" value="ECO:0007669"/>
    <property type="project" value="InterPro"/>
</dbReference>
<dbReference type="STRING" id="1314777.A0A164T166"/>
<name>A0A164T166_9AGAM</name>
<keyword evidence="5" id="KW-0132">Cell division</keyword>
<dbReference type="SMART" id="SM00174">
    <property type="entry name" value="RHO"/>
    <property type="match status" value="1"/>
</dbReference>